<reference evidence="6 7" key="1">
    <citation type="journal article" date="2019" name="Int. J. Syst. Evol. Microbiol.">
        <title>The Global Catalogue of Microorganisms (GCM) 10K type strain sequencing project: providing services to taxonomists for standard genome sequencing and annotation.</title>
        <authorList>
            <consortium name="The Broad Institute Genomics Platform"/>
            <consortium name="The Broad Institute Genome Sequencing Center for Infectious Disease"/>
            <person name="Wu L."/>
            <person name="Ma J."/>
        </authorList>
    </citation>
    <scope>NUCLEOTIDE SEQUENCE [LARGE SCALE GENOMIC DNA]</scope>
    <source>
        <strain evidence="6 7">JCM 13008</strain>
    </source>
</reference>
<feature type="domain" description="Leucine-binding protein" evidence="5">
    <location>
        <begin position="144"/>
        <end position="455"/>
    </location>
</feature>
<evidence type="ECO:0000256" key="3">
    <source>
        <dbReference type="SAM" id="MobiDB-lite"/>
    </source>
</evidence>
<dbReference type="Proteomes" id="UP001501581">
    <property type="component" value="Unassembled WGS sequence"/>
</dbReference>
<feature type="region of interest" description="Disordered" evidence="3">
    <location>
        <begin position="45"/>
        <end position="129"/>
    </location>
</feature>
<dbReference type="InterPro" id="IPR028081">
    <property type="entry name" value="Leu-bd"/>
</dbReference>
<dbReference type="RefSeq" id="WP_343996613.1">
    <property type="nucleotide sequence ID" value="NZ_BAAALG010000017.1"/>
</dbReference>
<dbReference type="EMBL" id="BAAALG010000017">
    <property type="protein sequence ID" value="GAA1113416.1"/>
    <property type="molecule type" value="Genomic_DNA"/>
</dbReference>
<dbReference type="PROSITE" id="PS51257">
    <property type="entry name" value="PROKAR_LIPOPROTEIN"/>
    <property type="match status" value="1"/>
</dbReference>
<protein>
    <recommendedName>
        <fullName evidence="5">Leucine-binding protein domain-containing protein</fullName>
    </recommendedName>
</protein>
<dbReference type="SUPFAM" id="SSF53822">
    <property type="entry name" value="Periplasmic binding protein-like I"/>
    <property type="match status" value="1"/>
</dbReference>
<keyword evidence="2 4" id="KW-0732">Signal</keyword>
<dbReference type="PANTHER" id="PTHR30483">
    <property type="entry name" value="LEUCINE-SPECIFIC-BINDING PROTEIN"/>
    <property type="match status" value="1"/>
</dbReference>
<organism evidence="6 7">
    <name type="scientific">Nocardioides dubius</name>
    <dbReference type="NCBI Taxonomy" id="317019"/>
    <lineage>
        <taxon>Bacteria</taxon>
        <taxon>Bacillati</taxon>
        <taxon>Actinomycetota</taxon>
        <taxon>Actinomycetes</taxon>
        <taxon>Propionibacteriales</taxon>
        <taxon>Nocardioidaceae</taxon>
        <taxon>Nocardioides</taxon>
    </lineage>
</organism>
<feature type="compositionally biased region" description="Low complexity" evidence="3">
    <location>
        <begin position="78"/>
        <end position="97"/>
    </location>
</feature>
<evidence type="ECO:0000313" key="6">
    <source>
        <dbReference type="EMBL" id="GAA1113416.1"/>
    </source>
</evidence>
<dbReference type="InterPro" id="IPR028082">
    <property type="entry name" value="Peripla_BP_I"/>
</dbReference>
<comment type="caution">
    <text evidence="6">The sequence shown here is derived from an EMBL/GenBank/DDBJ whole genome shotgun (WGS) entry which is preliminary data.</text>
</comment>
<feature type="signal peptide" evidence="4">
    <location>
        <begin position="1"/>
        <end position="28"/>
    </location>
</feature>
<evidence type="ECO:0000256" key="2">
    <source>
        <dbReference type="ARBA" id="ARBA00022729"/>
    </source>
</evidence>
<dbReference type="PANTHER" id="PTHR30483:SF6">
    <property type="entry name" value="PERIPLASMIC BINDING PROTEIN OF ABC TRANSPORTER FOR NATURAL AMINO ACIDS"/>
    <property type="match status" value="1"/>
</dbReference>
<evidence type="ECO:0000256" key="4">
    <source>
        <dbReference type="SAM" id="SignalP"/>
    </source>
</evidence>
<comment type="similarity">
    <text evidence="1">Belongs to the leucine-binding protein family.</text>
</comment>
<feature type="chain" id="PRO_5046060179" description="Leucine-binding protein domain-containing protein" evidence="4">
    <location>
        <begin position="29"/>
        <end position="503"/>
    </location>
</feature>
<keyword evidence="7" id="KW-1185">Reference proteome</keyword>
<evidence type="ECO:0000259" key="5">
    <source>
        <dbReference type="Pfam" id="PF13458"/>
    </source>
</evidence>
<gene>
    <name evidence="6" type="ORF">GCM10009668_39240</name>
</gene>
<sequence>MTGIRRVGGRRQAAGAAAFGIALTLALAACGSQVAPDDVARANGTVRAGSNVDPGADSGAPGTDAGVPGDPGLGDTGDSGADVGDSGDTGSVPGDTGNDAAPGSNPGAAPVKGENASTGDGPKGSCNGFKNQTGITADKILLANASDLSGPVPGIFESAQMGTRAYVAYFNSQSDICGRKLDVLALDTRADAGADQQAYLKACDQAFAAVGSMSAFDSGGAATAQSCGLPDIRSTIVNPERQKCSTCFATQVVDTSKIGVAYAKWLRSKYKSATDSAAVLYINAGAAPPNAKSLASAWGKIGYGVKYVQGIDVAEFNFAPYVQQMKSKGIKLVYYQGPYQNTVKLQQAMKQQGFSPEVMLADGTVYDKRYVDQAGGVGDKTFVYLTNDMFEANNKEMQLYLSWLQQVKPGAAPNMYGLYAWSATRLFVEKALSLGGRLDRKNMISALRGVDNWTGNGLHAKQHIGRGLGAECSKVIQLQGSSWKQVSPGDYLCAPMVATGIGG</sequence>
<evidence type="ECO:0000313" key="7">
    <source>
        <dbReference type="Proteomes" id="UP001501581"/>
    </source>
</evidence>
<dbReference type="Pfam" id="PF13458">
    <property type="entry name" value="Peripla_BP_6"/>
    <property type="match status" value="1"/>
</dbReference>
<name>A0ABN1U268_9ACTN</name>
<dbReference type="Gene3D" id="3.40.50.2300">
    <property type="match status" value="2"/>
</dbReference>
<proteinExistence type="inferred from homology"/>
<dbReference type="InterPro" id="IPR051010">
    <property type="entry name" value="BCAA_transport"/>
</dbReference>
<evidence type="ECO:0000256" key="1">
    <source>
        <dbReference type="ARBA" id="ARBA00010062"/>
    </source>
</evidence>
<accession>A0ABN1U268</accession>